<comment type="caution">
    <text evidence="1">The sequence shown here is derived from an EMBL/GenBank/DDBJ whole genome shotgun (WGS) entry which is preliminary data.</text>
</comment>
<proteinExistence type="predicted"/>
<dbReference type="VEuPathDB" id="FungiDB:QG37_00865"/>
<dbReference type="EMBL" id="LGST01000006">
    <property type="protein sequence ID" value="KNE02177.1"/>
    <property type="molecule type" value="Genomic_DNA"/>
</dbReference>
<gene>
    <name evidence="1" type="ORF">QG37_00865</name>
</gene>
<dbReference type="Proteomes" id="UP000037122">
    <property type="component" value="Unassembled WGS sequence"/>
</dbReference>
<accession>A0A0L0P725</accession>
<name>A0A0L0P725_CANAR</name>
<evidence type="ECO:0000313" key="2">
    <source>
        <dbReference type="Proteomes" id="UP000037122"/>
    </source>
</evidence>
<protein>
    <submittedName>
        <fullName evidence="1">Uncharacterized protein</fullName>
    </submittedName>
</protein>
<dbReference type="AlphaFoldDB" id="A0A0L0P725"/>
<reference evidence="2" key="1">
    <citation type="journal article" date="2015" name="BMC Genomics">
        <title>Draft genome of a commonly misdiagnosed multidrug resistant pathogen Candida auris.</title>
        <authorList>
            <person name="Chatterjee S."/>
            <person name="Alampalli S.V."/>
            <person name="Nageshan R.K."/>
            <person name="Chettiar S.T."/>
            <person name="Joshi S."/>
            <person name="Tatu U.S."/>
        </authorList>
    </citation>
    <scope>NUCLEOTIDE SEQUENCE [LARGE SCALE GENOMIC DNA]</scope>
    <source>
        <strain evidence="2">6684</strain>
    </source>
</reference>
<dbReference type="VEuPathDB" id="FungiDB:CJJ07_002810"/>
<sequence>MRISQPRGEKKAHGSVLVLETGQEMDFKMEFEGNFEHFIGSRAIQKRNVKNLLNSTTPGPASFP</sequence>
<evidence type="ECO:0000313" key="1">
    <source>
        <dbReference type="EMBL" id="KNE02177.1"/>
    </source>
</evidence>
<organism evidence="1 2">
    <name type="scientific">Candidozyma auris</name>
    <name type="common">Yeast</name>
    <name type="synonym">Candida auris</name>
    <dbReference type="NCBI Taxonomy" id="498019"/>
    <lineage>
        <taxon>Eukaryota</taxon>
        <taxon>Fungi</taxon>
        <taxon>Dikarya</taxon>
        <taxon>Ascomycota</taxon>
        <taxon>Saccharomycotina</taxon>
        <taxon>Pichiomycetes</taxon>
        <taxon>Metschnikowiaceae</taxon>
        <taxon>Candidozyma</taxon>
    </lineage>
</organism>